<dbReference type="GO" id="GO:0005525">
    <property type="term" value="F:GTP binding"/>
    <property type="evidence" value="ECO:0007669"/>
    <property type="project" value="InterPro"/>
</dbReference>
<proteinExistence type="predicted"/>
<dbReference type="InterPro" id="IPR006073">
    <property type="entry name" value="GTP-bd"/>
</dbReference>
<protein>
    <submittedName>
        <fullName evidence="3">Uncharacterized protein</fullName>
    </submittedName>
</protein>
<sequence length="518" mass="57163">MNMIVLPRCTRASYNGANARPCMTTSLRTYRHTCIHTLTYSHIDHRNSTNLGPNAISTPASMRSYLFHKPRLSYTTRAGSKPSICVGCGAAFQHHSPISAGYIPELAYSRKASITPAAIAKLKDSIEPLSPSQVKTLINASKEEKVVPICQRCHNLKHHNKSQVPATFSTVHSQFKSLKTRTGGLVVLIVDVYDLPCTLLPNLRDLVGMKNVIVAINKIDLIPKKDTPKQYIDWVRSRIQTSRHTGPISIIPISATKGTGIDSLVKAIVDNRNSNEDIYMVGATNVGKSSVINQIVTHAGYKGFLTTSNFAGTTIAPVPIPISSFGTQFFPNSLGDISDPDHDARKDTGHLIDTVGTYNSQQLTHFLASTEFQFVVPKTSIRPRKVNLRPGKNIWFGALVRLEIVKTKTASSFWFYGCHVLPIHGCRESRMASLWDEHAGINSQIMTPPYGKDRINALPPFAIASESRYNKDGTRIWLGGLGWIVMYGELHFRVWTPGGVGIYTDSDPTSEKPQKVTL</sequence>
<dbReference type="AlphaFoldDB" id="A0A177WBV1"/>
<evidence type="ECO:0000313" key="4">
    <source>
        <dbReference type="Proteomes" id="UP000077115"/>
    </source>
</evidence>
<dbReference type="InterPro" id="IPR050896">
    <property type="entry name" value="Mito_lipid_metab_GTPase"/>
</dbReference>
<dbReference type="eggNOG" id="KOG1249">
    <property type="taxonomic scope" value="Eukaryota"/>
</dbReference>
<dbReference type="Gene3D" id="3.40.50.300">
    <property type="entry name" value="P-loop containing nucleotide triphosphate hydrolases"/>
    <property type="match status" value="1"/>
</dbReference>
<dbReference type="Pfam" id="PF01926">
    <property type="entry name" value="MMR_HSR1"/>
    <property type="match status" value="1"/>
</dbReference>
<reference evidence="3 4" key="1">
    <citation type="submission" date="2006-10" db="EMBL/GenBank/DDBJ databases">
        <title>The Genome Sequence of Batrachochytrium dendrobatidis JEL423.</title>
        <authorList>
            <consortium name="The Broad Institute Genome Sequencing Platform"/>
            <person name="Birren B."/>
            <person name="Lander E."/>
            <person name="Galagan J."/>
            <person name="Cuomo C."/>
            <person name="Devon K."/>
            <person name="Jaffe D."/>
            <person name="Butler J."/>
            <person name="Alvarez P."/>
            <person name="Gnerre S."/>
            <person name="Grabherr M."/>
            <person name="Kleber M."/>
            <person name="Mauceli E."/>
            <person name="Brockman W."/>
            <person name="Young S."/>
            <person name="LaButti K."/>
            <person name="Sykes S."/>
            <person name="DeCaprio D."/>
            <person name="Crawford M."/>
            <person name="Koehrsen M."/>
            <person name="Engels R."/>
            <person name="Montgomery P."/>
            <person name="Pearson M."/>
            <person name="Howarth C."/>
            <person name="Larson L."/>
            <person name="White J."/>
            <person name="O'Leary S."/>
            <person name="Kodira C."/>
            <person name="Zeng Q."/>
            <person name="Yandava C."/>
            <person name="Alvarado L."/>
            <person name="Longcore J."/>
            <person name="James T."/>
        </authorList>
    </citation>
    <scope>NUCLEOTIDE SEQUENCE [LARGE SCALE GENOMIC DNA]</scope>
    <source>
        <strain evidence="3 4">JEL423</strain>
    </source>
</reference>
<dbReference type="Pfam" id="PF21516">
    <property type="entry name" value="YqeH-like_C"/>
    <property type="match status" value="1"/>
</dbReference>
<feature type="domain" description="NOA1/YqeH-like C-terminal" evidence="2">
    <location>
        <begin position="411"/>
        <end position="502"/>
    </location>
</feature>
<dbReference type="Proteomes" id="UP000077115">
    <property type="component" value="Unassembled WGS sequence"/>
</dbReference>
<dbReference type="STRING" id="403673.A0A177WBV1"/>
<reference evidence="3 4" key="2">
    <citation type="submission" date="2016-05" db="EMBL/GenBank/DDBJ databases">
        <title>Lineage-specific infection strategies underlie the spectrum of fungal disease in amphibians.</title>
        <authorList>
            <person name="Cuomo C.A."/>
            <person name="Farrer R.A."/>
            <person name="James T."/>
            <person name="Longcore J."/>
            <person name="Birren B."/>
        </authorList>
    </citation>
    <scope>NUCLEOTIDE SEQUENCE [LARGE SCALE GENOMIC DNA]</scope>
    <source>
        <strain evidence="3 4">JEL423</strain>
    </source>
</reference>
<organism evidence="3 4">
    <name type="scientific">Batrachochytrium dendrobatidis (strain JEL423)</name>
    <dbReference type="NCBI Taxonomy" id="403673"/>
    <lineage>
        <taxon>Eukaryota</taxon>
        <taxon>Fungi</taxon>
        <taxon>Fungi incertae sedis</taxon>
        <taxon>Chytridiomycota</taxon>
        <taxon>Chytridiomycota incertae sedis</taxon>
        <taxon>Chytridiomycetes</taxon>
        <taxon>Rhizophydiales</taxon>
        <taxon>Rhizophydiales incertae sedis</taxon>
        <taxon>Batrachochytrium</taxon>
    </lineage>
</organism>
<evidence type="ECO:0000259" key="2">
    <source>
        <dbReference type="Pfam" id="PF21516"/>
    </source>
</evidence>
<dbReference type="VEuPathDB" id="FungiDB:BDEG_21318"/>
<dbReference type="CDD" id="cd01855">
    <property type="entry name" value="YqeH"/>
    <property type="match status" value="1"/>
</dbReference>
<gene>
    <name evidence="3" type="ORF">BDEG_21318</name>
</gene>
<evidence type="ECO:0000313" key="3">
    <source>
        <dbReference type="EMBL" id="OAJ37276.1"/>
    </source>
</evidence>
<evidence type="ECO:0000259" key="1">
    <source>
        <dbReference type="Pfam" id="PF01926"/>
    </source>
</evidence>
<dbReference type="PANTHER" id="PTHR46434:SF1">
    <property type="entry name" value="GENETIC INTERACTOR OF PROHIBITINS 3, MITOCHONDRIAL"/>
    <property type="match status" value="1"/>
</dbReference>
<dbReference type="GO" id="GO:0005739">
    <property type="term" value="C:mitochondrion"/>
    <property type="evidence" value="ECO:0007669"/>
    <property type="project" value="TreeGrafter"/>
</dbReference>
<dbReference type="CDD" id="cd00882">
    <property type="entry name" value="Ras_like_GTPase"/>
    <property type="match status" value="1"/>
</dbReference>
<name>A0A177WBV1_BATDL</name>
<dbReference type="PANTHER" id="PTHR46434">
    <property type="entry name" value="GENETIC INTERACTOR OF PROHIBITINS 3, MITOCHONDRIAL"/>
    <property type="match status" value="1"/>
</dbReference>
<feature type="domain" description="G" evidence="1">
    <location>
        <begin position="278"/>
        <end position="360"/>
    </location>
</feature>
<dbReference type="InterPro" id="IPR027417">
    <property type="entry name" value="P-loop_NTPase"/>
</dbReference>
<dbReference type="InterPro" id="IPR048422">
    <property type="entry name" value="NOA1/YqeH-like_C"/>
</dbReference>
<dbReference type="OrthoDB" id="1696305at2759"/>
<dbReference type="EMBL" id="DS022300">
    <property type="protein sequence ID" value="OAJ37276.1"/>
    <property type="molecule type" value="Genomic_DNA"/>
</dbReference>
<accession>A0A177WBV1</accession>
<dbReference type="SUPFAM" id="SSF52540">
    <property type="entry name" value="P-loop containing nucleoside triphosphate hydrolases"/>
    <property type="match status" value="1"/>
</dbReference>